<keyword evidence="5" id="KW-0378">Hydrolase</keyword>
<dbReference type="SUPFAM" id="SSF64438">
    <property type="entry name" value="CNF1/YfiH-like putative cysteine hydrolases"/>
    <property type="match status" value="1"/>
</dbReference>
<dbReference type="GO" id="GO:0005507">
    <property type="term" value="F:copper ion binding"/>
    <property type="evidence" value="ECO:0007669"/>
    <property type="project" value="TreeGrafter"/>
</dbReference>
<gene>
    <name evidence="11" type="primary">yfiH</name>
    <name evidence="11" type="ORF">AW08_03122</name>
</gene>
<dbReference type="PANTHER" id="PTHR30616">
    <property type="entry name" value="UNCHARACTERIZED PROTEIN YFIH"/>
    <property type="match status" value="1"/>
</dbReference>
<comment type="catalytic activity">
    <reaction evidence="8">
        <text>adenosine + phosphate = alpha-D-ribose 1-phosphate + adenine</text>
        <dbReference type="Rhea" id="RHEA:27642"/>
        <dbReference type="ChEBI" id="CHEBI:16335"/>
        <dbReference type="ChEBI" id="CHEBI:16708"/>
        <dbReference type="ChEBI" id="CHEBI:43474"/>
        <dbReference type="ChEBI" id="CHEBI:57720"/>
        <dbReference type="EC" id="2.4.2.1"/>
    </reaction>
    <physiologicalReaction direction="left-to-right" evidence="8">
        <dbReference type="Rhea" id="RHEA:27643"/>
    </physiologicalReaction>
</comment>
<dbReference type="AlphaFoldDB" id="A0A011NLU1"/>
<dbReference type="PATRIC" id="fig|1454001.3.peg.3170"/>
<dbReference type="GO" id="GO:0017061">
    <property type="term" value="F:S-methyl-5-thioadenosine phosphorylase activity"/>
    <property type="evidence" value="ECO:0007669"/>
    <property type="project" value="UniProtKB-EC"/>
</dbReference>
<organism evidence="11 12">
    <name type="scientific">Candidatus Accumulibacter adjunctus</name>
    <dbReference type="NCBI Taxonomy" id="1454001"/>
    <lineage>
        <taxon>Bacteria</taxon>
        <taxon>Pseudomonadati</taxon>
        <taxon>Pseudomonadota</taxon>
        <taxon>Betaproteobacteria</taxon>
        <taxon>Candidatus Accumulibacter</taxon>
    </lineage>
</organism>
<dbReference type="InterPro" id="IPR011324">
    <property type="entry name" value="Cytotoxic_necrot_fac-like_cat"/>
</dbReference>
<protein>
    <recommendedName>
        <fullName evidence="10">Purine nucleoside phosphorylase</fullName>
    </recommendedName>
</protein>
<reference evidence="11" key="1">
    <citation type="submission" date="2014-02" db="EMBL/GenBank/DDBJ databases">
        <title>Expanding our view of genomic diversity in Candidatus Accumulibacter clades.</title>
        <authorList>
            <person name="Skennerton C.T."/>
            <person name="Barr J.J."/>
            <person name="Slater F.R."/>
            <person name="Bond P.L."/>
            <person name="Tyson G.W."/>
        </authorList>
    </citation>
    <scope>NUCLEOTIDE SEQUENCE [LARGE SCALE GENOMIC DNA]</scope>
</reference>
<keyword evidence="6" id="KW-0862">Zinc</keyword>
<dbReference type="Proteomes" id="UP000020218">
    <property type="component" value="Unassembled WGS sequence"/>
</dbReference>
<dbReference type="PANTHER" id="PTHR30616:SF2">
    <property type="entry name" value="PURINE NUCLEOSIDE PHOSPHORYLASE LACC1"/>
    <property type="match status" value="1"/>
</dbReference>
<evidence type="ECO:0000256" key="6">
    <source>
        <dbReference type="ARBA" id="ARBA00022833"/>
    </source>
</evidence>
<comment type="catalytic activity">
    <reaction evidence="7">
        <text>adenosine + H2O + H(+) = inosine + NH4(+)</text>
        <dbReference type="Rhea" id="RHEA:24408"/>
        <dbReference type="ChEBI" id="CHEBI:15377"/>
        <dbReference type="ChEBI" id="CHEBI:15378"/>
        <dbReference type="ChEBI" id="CHEBI:16335"/>
        <dbReference type="ChEBI" id="CHEBI:17596"/>
        <dbReference type="ChEBI" id="CHEBI:28938"/>
        <dbReference type="EC" id="3.5.4.4"/>
    </reaction>
    <physiologicalReaction direction="left-to-right" evidence="7">
        <dbReference type="Rhea" id="RHEA:24409"/>
    </physiologicalReaction>
</comment>
<evidence type="ECO:0000256" key="1">
    <source>
        <dbReference type="ARBA" id="ARBA00000553"/>
    </source>
</evidence>
<dbReference type="STRING" id="1454001.AW08_03122"/>
<dbReference type="EMBL" id="JFAX01000021">
    <property type="protein sequence ID" value="EXI65602.1"/>
    <property type="molecule type" value="Genomic_DNA"/>
</dbReference>
<dbReference type="CDD" id="cd16833">
    <property type="entry name" value="YfiH"/>
    <property type="match status" value="1"/>
</dbReference>
<evidence type="ECO:0000313" key="11">
    <source>
        <dbReference type="EMBL" id="EXI65602.1"/>
    </source>
</evidence>
<comment type="caution">
    <text evidence="11">The sequence shown here is derived from an EMBL/GenBank/DDBJ whole genome shotgun (WGS) entry which is preliminary data.</text>
</comment>
<evidence type="ECO:0000256" key="10">
    <source>
        <dbReference type="RuleBase" id="RU361274"/>
    </source>
</evidence>
<dbReference type="Gene3D" id="3.60.140.10">
    <property type="entry name" value="CNF1/YfiH-like putative cysteine hydrolases"/>
    <property type="match status" value="1"/>
</dbReference>
<evidence type="ECO:0000256" key="9">
    <source>
        <dbReference type="ARBA" id="ARBA00049893"/>
    </source>
</evidence>
<dbReference type="NCBIfam" id="TIGR00726">
    <property type="entry name" value="peptidoglycan editing factor PgeF"/>
    <property type="match status" value="1"/>
</dbReference>
<comment type="similarity">
    <text evidence="2 10">Belongs to the purine nucleoside phosphorylase YfiH/LACC1 family.</text>
</comment>
<evidence type="ECO:0000313" key="12">
    <source>
        <dbReference type="Proteomes" id="UP000020218"/>
    </source>
</evidence>
<evidence type="ECO:0000256" key="4">
    <source>
        <dbReference type="ARBA" id="ARBA00022723"/>
    </source>
</evidence>
<keyword evidence="12" id="KW-1185">Reference proteome</keyword>
<proteinExistence type="inferred from homology"/>
<sequence>MSGGSWILPDWPAPAPVRSLLTTRHDGVSLPPYGSLNLADHVGDDPQAVAANRRRLGQRLPASPCWLQQVHGTTVVDAALAAGAAAPAVADASFARAPGVVCVVMTADCLPVLLCDHAGSVVAAAHAGWRGLQAGILERTVAAMGVPAASLLAYLGPAIGAQAFEVGDEVRQAFTATDPDAARAFSRLANGAGMAADGAPAGCDPRQSSGGRASGGWLADLYLLARQRLSRLGVGSVHGGEHCTLRQRDLFFSYRRDGVTGRMASLIWLAGERQSVASPEGSAV</sequence>
<evidence type="ECO:0000256" key="3">
    <source>
        <dbReference type="ARBA" id="ARBA00022679"/>
    </source>
</evidence>
<comment type="catalytic activity">
    <reaction evidence="9">
        <text>S-methyl-5'-thioadenosine + phosphate = 5-(methylsulfanyl)-alpha-D-ribose 1-phosphate + adenine</text>
        <dbReference type="Rhea" id="RHEA:11852"/>
        <dbReference type="ChEBI" id="CHEBI:16708"/>
        <dbReference type="ChEBI" id="CHEBI:17509"/>
        <dbReference type="ChEBI" id="CHEBI:43474"/>
        <dbReference type="ChEBI" id="CHEBI:58533"/>
        <dbReference type="EC" id="2.4.2.28"/>
    </reaction>
    <physiologicalReaction direction="left-to-right" evidence="9">
        <dbReference type="Rhea" id="RHEA:11853"/>
    </physiologicalReaction>
</comment>
<evidence type="ECO:0000256" key="7">
    <source>
        <dbReference type="ARBA" id="ARBA00047989"/>
    </source>
</evidence>
<keyword evidence="3" id="KW-0808">Transferase</keyword>
<name>A0A011NLU1_9PROT</name>
<keyword evidence="4" id="KW-0479">Metal-binding</keyword>
<dbReference type="GO" id="GO:0016787">
    <property type="term" value="F:hydrolase activity"/>
    <property type="evidence" value="ECO:0007669"/>
    <property type="project" value="UniProtKB-KW"/>
</dbReference>
<evidence type="ECO:0000256" key="8">
    <source>
        <dbReference type="ARBA" id="ARBA00048968"/>
    </source>
</evidence>
<comment type="catalytic activity">
    <reaction evidence="1">
        <text>inosine + phosphate = alpha-D-ribose 1-phosphate + hypoxanthine</text>
        <dbReference type="Rhea" id="RHEA:27646"/>
        <dbReference type="ChEBI" id="CHEBI:17368"/>
        <dbReference type="ChEBI" id="CHEBI:17596"/>
        <dbReference type="ChEBI" id="CHEBI:43474"/>
        <dbReference type="ChEBI" id="CHEBI:57720"/>
        <dbReference type="EC" id="2.4.2.1"/>
    </reaction>
    <physiologicalReaction direction="left-to-right" evidence="1">
        <dbReference type="Rhea" id="RHEA:27647"/>
    </physiologicalReaction>
</comment>
<dbReference type="Pfam" id="PF02578">
    <property type="entry name" value="Cu-oxidase_4"/>
    <property type="match status" value="1"/>
</dbReference>
<dbReference type="InterPro" id="IPR038371">
    <property type="entry name" value="Cu_polyphenol_OxRdtase_sf"/>
</dbReference>
<dbReference type="InterPro" id="IPR003730">
    <property type="entry name" value="Cu_polyphenol_OxRdtase"/>
</dbReference>
<evidence type="ECO:0000256" key="5">
    <source>
        <dbReference type="ARBA" id="ARBA00022801"/>
    </source>
</evidence>
<evidence type="ECO:0000256" key="2">
    <source>
        <dbReference type="ARBA" id="ARBA00007353"/>
    </source>
</evidence>
<accession>A0A011NLU1</accession>